<keyword evidence="1" id="KW-0812">Transmembrane</keyword>
<protein>
    <submittedName>
        <fullName evidence="2">DUF4064 domain-containing protein</fullName>
    </submittedName>
</protein>
<feature type="transmembrane region" description="Helical" evidence="1">
    <location>
        <begin position="44"/>
        <end position="72"/>
    </location>
</feature>
<sequence length="245" mass="27196">MTLLSSELFWPADILGYYSTSEVYHNMNTNVDRLAWYAGWYRKWAIVLSVVAFQVLTIIFGGIVGYILHNIFSLGADSGFLVDLLSTEDGGLVDLIMAGSIIVPIFVLLIGYREVSKNYDSAKAELIETVRDPLSSLDGDLYTSVTTAGSSKRGKPLSKYYINVLEIDGGVIGCVKYQVDMSELTVQRASSISEHYCRGISGVHTQSSGGYSTLYIDFKNGSQLTFTDKIDDTMELRNEIKKRMQ</sequence>
<dbReference type="EMBL" id="JAOPKB010000015">
    <property type="protein sequence ID" value="MCU4975067.1"/>
    <property type="molecule type" value="Genomic_DNA"/>
</dbReference>
<gene>
    <name evidence="2" type="ORF">OB955_20400</name>
</gene>
<dbReference type="RefSeq" id="WP_338008938.1">
    <property type="nucleotide sequence ID" value="NZ_JAOPKB010000015.1"/>
</dbReference>
<comment type="caution">
    <text evidence="2">The sequence shown here is derived from an EMBL/GenBank/DDBJ whole genome shotgun (WGS) entry which is preliminary data.</text>
</comment>
<reference evidence="2 3" key="1">
    <citation type="submission" date="2022-09" db="EMBL/GenBank/DDBJ databases">
        <title>Enrichment on poylsaccharides allowed isolation of novel metabolic and taxonomic groups of Haloarchaea.</title>
        <authorList>
            <person name="Sorokin D.Y."/>
            <person name="Elcheninov A.G."/>
            <person name="Khizhniak T.V."/>
            <person name="Kolganova T.V."/>
            <person name="Kublanov I.V."/>
        </authorList>
    </citation>
    <scope>NUCLEOTIDE SEQUENCE [LARGE SCALE GENOMIC DNA]</scope>
    <source>
        <strain evidence="2 3">AArc-m2/3/4</strain>
    </source>
</reference>
<name>A0ABT2QJK3_9EURY</name>
<evidence type="ECO:0000313" key="3">
    <source>
        <dbReference type="Proteomes" id="UP001320972"/>
    </source>
</evidence>
<keyword evidence="1" id="KW-1133">Transmembrane helix</keyword>
<evidence type="ECO:0000313" key="2">
    <source>
        <dbReference type="EMBL" id="MCU4975067.1"/>
    </source>
</evidence>
<organism evidence="2 3">
    <name type="scientific">Natronoglomus mannanivorans</name>
    <dbReference type="NCBI Taxonomy" id="2979990"/>
    <lineage>
        <taxon>Archaea</taxon>
        <taxon>Methanobacteriati</taxon>
        <taxon>Methanobacteriota</taxon>
        <taxon>Stenosarchaea group</taxon>
        <taxon>Halobacteria</taxon>
        <taxon>Halobacteriales</taxon>
        <taxon>Natrialbaceae</taxon>
        <taxon>Natronoglomus</taxon>
    </lineage>
</organism>
<accession>A0ABT2QJK3</accession>
<dbReference type="Proteomes" id="UP001320972">
    <property type="component" value="Unassembled WGS sequence"/>
</dbReference>
<proteinExistence type="predicted"/>
<feature type="transmembrane region" description="Helical" evidence="1">
    <location>
        <begin position="92"/>
        <end position="112"/>
    </location>
</feature>
<keyword evidence="3" id="KW-1185">Reference proteome</keyword>
<keyword evidence="1" id="KW-0472">Membrane</keyword>
<evidence type="ECO:0000256" key="1">
    <source>
        <dbReference type="SAM" id="Phobius"/>
    </source>
</evidence>